<feature type="compositionally biased region" description="Low complexity" evidence="1">
    <location>
        <begin position="17"/>
        <end position="36"/>
    </location>
</feature>
<dbReference type="GeneID" id="19904172"/>
<keyword evidence="4" id="KW-1185">Reference proteome</keyword>
<dbReference type="InterPro" id="IPR036047">
    <property type="entry name" value="F-box-like_dom_sf"/>
</dbReference>
<dbReference type="HOGENOM" id="CLU_042679_1_1_1"/>
<accession>R7Z0W1</accession>
<dbReference type="Gene3D" id="1.20.1280.50">
    <property type="match status" value="1"/>
</dbReference>
<dbReference type="RefSeq" id="XP_007783035.1">
    <property type="nucleotide sequence ID" value="XM_007784845.1"/>
</dbReference>
<dbReference type="EMBL" id="JH767589">
    <property type="protein sequence ID" value="EON67718.1"/>
    <property type="molecule type" value="Genomic_DNA"/>
</dbReference>
<dbReference type="eggNOG" id="ENOG502QSAP">
    <property type="taxonomic scope" value="Eukaryota"/>
</dbReference>
<dbReference type="InterPro" id="IPR001810">
    <property type="entry name" value="F-box_dom"/>
</dbReference>
<protein>
    <recommendedName>
        <fullName evidence="2">F-box domain-containing protein</fullName>
    </recommendedName>
</protein>
<dbReference type="Proteomes" id="UP000016924">
    <property type="component" value="Unassembled WGS sequence"/>
</dbReference>
<evidence type="ECO:0000313" key="3">
    <source>
        <dbReference type="EMBL" id="EON67718.1"/>
    </source>
</evidence>
<feature type="region of interest" description="Disordered" evidence="1">
    <location>
        <begin position="1"/>
        <end position="40"/>
    </location>
</feature>
<evidence type="ECO:0000256" key="1">
    <source>
        <dbReference type="SAM" id="MobiDB-lite"/>
    </source>
</evidence>
<dbReference type="AlphaFoldDB" id="R7Z0W1"/>
<feature type="compositionally biased region" description="Basic residues" evidence="1">
    <location>
        <begin position="1"/>
        <end position="10"/>
    </location>
</feature>
<dbReference type="CDD" id="cd09917">
    <property type="entry name" value="F-box_SF"/>
    <property type="match status" value="1"/>
</dbReference>
<feature type="domain" description="F-box" evidence="2">
    <location>
        <begin position="46"/>
        <end position="93"/>
    </location>
</feature>
<organism evidence="3 4">
    <name type="scientific">Coniosporium apollinis (strain CBS 100218)</name>
    <name type="common">Rock-inhabiting black yeast</name>
    <dbReference type="NCBI Taxonomy" id="1168221"/>
    <lineage>
        <taxon>Eukaryota</taxon>
        <taxon>Fungi</taxon>
        <taxon>Dikarya</taxon>
        <taxon>Ascomycota</taxon>
        <taxon>Pezizomycotina</taxon>
        <taxon>Dothideomycetes</taxon>
        <taxon>Dothideomycetes incertae sedis</taxon>
        <taxon>Coniosporium</taxon>
    </lineage>
</organism>
<sequence>MPRTAARRYRHFEPANSSTPKLSKSSSAEPHASAEPPHLPANYAPHLPTEILLHILSFIPPRRTSQTTLASFCLVSRAWYAAAITRLYEKPSIHGKNFDPFVRTVCPSINAHVRKSELAELVKVLDLSSLVHHGSKSVTARLLGRTKANLHTFVAPQASFGLNCLAALSKCQQLRVLDLGLISESIGLQDLIHALAKLGTLTTLAFPRCSLSRSGFYPRSISWPPRLASLTLSGGVDNEIVYRMATLDGCKLPPSLTKLSLTHCTAVMASTALELIRSLRDQLVTLHITDMPRFGVGDMNTVLYDLPKLLHLTVSLDYLDCGAFRITPVSALEVPRIYPLQSLRLVLSGNPAPPEYECSPADLEININRGFFPFLHDVSVAKSCGWNKGSHADELLGLAEVVEEQDAKNRKARRGLYASLSDEEVARIPPGGVWEIEG</sequence>
<dbReference type="Pfam" id="PF12937">
    <property type="entry name" value="F-box-like"/>
    <property type="match status" value="1"/>
</dbReference>
<name>R7Z0W1_CONA1</name>
<dbReference type="OrthoDB" id="2125396at2759"/>
<reference evidence="4" key="1">
    <citation type="submission" date="2012-06" db="EMBL/GenBank/DDBJ databases">
        <title>The genome sequence of Coniosporium apollinis CBS 100218.</title>
        <authorList>
            <consortium name="The Broad Institute Genome Sequencing Platform"/>
            <person name="Cuomo C."/>
            <person name="Gorbushina A."/>
            <person name="Noack S."/>
            <person name="Walker B."/>
            <person name="Young S.K."/>
            <person name="Zeng Q."/>
            <person name="Gargeya S."/>
            <person name="Fitzgerald M."/>
            <person name="Haas B."/>
            <person name="Abouelleil A."/>
            <person name="Alvarado L."/>
            <person name="Arachchi H.M."/>
            <person name="Berlin A.M."/>
            <person name="Chapman S.B."/>
            <person name="Goldberg J."/>
            <person name="Griggs A."/>
            <person name="Gujja S."/>
            <person name="Hansen M."/>
            <person name="Howarth C."/>
            <person name="Imamovic A."/>
            <person name="Larimer J."/>
            <person name="McCowan C."/>
            <person name="Montmayeur A."/>
            <person name="Murphy C."/>
            <person name="Neiman D."/>
            <person name="Pearson M."/>
            <person name="Priest M."/>
            <person name="Roberts A."/>
            <person name="Saif S."/>
            <person name="Shea T."/>
            <person name="Sisk P."/>
            <person name="Sykes S."/>
            <person name="Wortman J."/>
            <person name="Nusbaum C."/>
            <person name="Birren B."/>
        </authorList>
    </citation>
    <scope>NUCLEOTIDE SEQUENCE [LARGE SCALE GENOMIC DNA]</scope>
    <source>
        <strain evidence="4">CBS 100218</strain>
    </source>
</reference>
<dbReference type="SUPFAM" id="SSF52047">
    <property type="entry name" value="RNI-like"/>
    <property type="match status" value="1"/>
</dbReference>
<dbReference type="Gene3D" id="3.80.10.10">
    <property type="entry name" value="Ribonuclease Inhibitor"/>
    <property type="match status" value="1"/>
</dbReference>
<evidence type="ECO:0000313" key="4">
    <source>
        <dbReference type="Proteomes" id="UP000016924"/>
    </source>
</evidence>
<proteinExistence type="predicted"/>
<dbReference type="SUPFAM" id="SSF81383">
    <property type="entry name" value="F-box domain"/>
    <property type="match status" value="1"/>
</dbReference>
<dbReference type="OMA" id="AINCWAS"/>
<dbReference type="InterPro" id="IPR032675">
    <property type="entry name" value="LRR_dom_sf"/>
</dbReference>
<evidence type="ECO:0000259" key="2">
    <source>
        <dbReference type="Pfam" id="PF12937"/>
    </source>
</evidence>
<gene>
    <name evidence="3" type="ORF">W97_06861</name>
</gene>